<gene>
    <name evidence="1" type="ORF">FocTR4_00001547</name>
</gene>
<dbReference type="Proteomes" id="UP000321331">
    <property type="component" value="Unassembled WGS sequence"/>
</dbReference>
<organism evidence="1 2">
    <name type="scientific">Fusarium oxysporum f. sp. cubense</name>
    <dbReference type="NCBI Taxonomy" id="61366"/>
    <lineage>
        <taxon>Eukaryota</taxon>
        <taxon>Fungi</taxon>
        <taxon>Dikarya</taxon>
        <taxon>Ascomycota</taxon>
        <taxon>Pezizomycotina</taxon>
        <taxon>Sordariomycetes</taxon>
        <taxon>Hypocreomycetidae</taxon>
        <taxon>Hypocreales</taxon>
        <taxon>Nectriaceae</taxon>
        <taxon>Fusarium</taxon>
        <taxon>Fusarium oxysporum species complex</taxon>
    </lineage>
</organism>
<name>A0A5C6T2V0_FUSOC</name>
<evidence type="ECO:0000313" key="2">
    <source>
        <dbReference type="Proteomes" id="UP000321331"/>
    </source>
</evidence>
<sequence>MQNGDMLKLKPINICWRTGYIVIDYRDRIAVAGLTIVDNNCAAAYLMIEVEVLSLF</sequence>
<comment type="caution">
    <text evidence="1">The sequence shown here is derived from an EMBL/GenBank/DDBJ whole genome shotgun (WGS) entry which is preliminary data.</text>
</comment>
<accession>A0A5C6T2V0</accession>
<dbReference type="EMBL" id="VMNF01000007">
    <property type="protein sequence ID" value="TXC04648.1"/>
    <property type="molecule type" value="Genomic_DNA"/>
</dbReference>
<dbReference type="AlphaFoldDB" id="A0A5C6T2V0"/>
<evidence type="ECO:0000313" key="1">
    <source>
        <dbReference type="EMBL" id="TXC04648.1"/>
    </source>
</evidence>
<reference evidence="1 2" key="1">
    <citation type="submission" date="2019-07" db="EMBL/GenBank/DDBJ databases">
        <title>The First High-Quality Draft Genome Sequence of the Causal Agent of the Current Panama Disease Epidemic.</title>
        <authorList>
            <person name="Warmington R.J."/>
            <person name="Kay W."/>
            <person name="Jeffries A."/>
            <person name="Bebber D."/>
            <person name="Moore K."/>
            <person name="Studholme D.J."/>
        </authorList>
    </citation>
    <scope>NUCLEOTIDE SEQUENCE [LARGE SCALE GENOMIC DNA]</scope>
    <source>
        <strain evidence="1 2">TR4</strain>
    </source>
</reference>
<proteinExistence type="predicted"/>
<protein>
    <submittedName>
        <fullName evidence="1">Uncharacterized protein</fullName>
    </submittedName>
</protein>